<proteinExistence type="predicted"/>
<feature type="transmembrane region" description="Helical" evidence="1">
    <location>
        <begin position="484"/>
        <end position="502"/>
    </location>
</feature>
<accession>A0ABS8PN23</accession>
<keyword evidence="3" id="KW-1185">Reference proteome</keyword>
<name>A0ABS8PN23_9BACT</name>
<keyword evidence="1" id="KW-0812">Transmembrane</keyword>
<evidence type="ECO:0000313" key="3">
    <source>
        <dbReference type="Proteomes" id="UP001199816"/>
    </source>
</evidence>
<comment type="caution">
    <text evidence="2">The sequence shown here is derived from an EMBL/GenBank/DDBJ whole genome shotgun (WGS) entry which is preliminary data.</text>
</comment>
<evidence type="ECO:0008006" key="4">
    <source>
        <dbReference type="Google" id="ProtNLM"/>
    </source>
</evidence>
<keyword evidence="1" id="KW-1133">Transmembrane helix</keyword>
<organism evidence="2 3">
    <name type="scientific">Niabella pedocola</name>
    <dbReference type="NCBI Taxonomy" id="1752077"/>
    <lineage>
        <taxon>Bacteria</taxon>
        <taxon>Pseudomonadati</taxon>
        <taxon>Bacteroidota</taxon>
        <taxon>Chitinophagia</taxon>
        <taxon>Chitinophagales</taxon>
        <taxon>Chitinophagaceae</taxon>
        <taxon>Niabella</taxon>
    </lineage>
</organism>
<keyword evidence="1" id="KW-0472">Membrane</keyword>
<dbReference type="EMBL" id="JAJNEC010000004">
    <property type="protein sequence ID" value="MCD2422512.1"/>
    <property type="molecule type" value="Genomic_DNA"/>
</dbReference>
<dbReference type="RefSeq" id="WP_231003576.1">
    <property type="nucleotide sequence ID" value="NZ_JAJNEC010000004.1"/>
</dbReference>
<evidence type="ECO:0000313" key="2">
    <source>
        <dbReference type="EMBL" id="MCD2422512.1"/>
    </source>
</evidence>
<reference evidence="2 3" key="1">
    <citation type="submission" date="2021-11" db="EMBL/GenBank/DDBJ databases">
        <title>Genomic of Niabella pedocola.</title>
        <authorList>
            <person name="Wu T."/>
        </authorList>
    </citation>
    <scope>NUCLEOTIDE SEQUENCE [LARGE SCALE GENOMIC DNA]</scope>
    <source>
        <strain evidence="2 3">JCM 31011</strain>
    </source>
</reference>
<gene>
    <name evidence="2" type="ORF">LQ567_07035</name>
</gene>
<protein>
    <recommendedName>
        <fullName evidence="4">PEP-CTERM protein-sorting domain-containing protein</fullName>
    </recommendedName>
</protein>
<sequence>MNCFFTLLIVLFFNTPLYSQYGPGDDPDGDGIVNSIDQDDDNDGILDVNECNKSNFFWSGAPVISNPGGGPYTATGTINGIGYAYTSSSPIGATGALFSAGTFPSSYGVPSVNPTIQNTQVTNNTLSFASPMTNPVLVFASIGNGNTAVPIQFDNDIQIEWSKGVTLDNSRQITGREGYAIVRLMGTFSSVSFKYLAAEFYCNFVFGADFQDCGDTDGDGILNKFDTDSDNDGCPDAIEGTASFTTANLNVSLRLTGGVDANGVPLVAGATGQLPGTAYVAGVNACDPVAYPVTKTVTGAPVATNLTDKPLEGSSNTETGGTQVNWKGRSATITSLPTNGFILTYGGHVITVDDMDAGGYVIANYDPALLSIAPGPGTPGGTTTTSFRYAVNGTSVRSADATYTVTFSQALPATFGLVSAVFKNNELVVNWTTETETDNDHFDIEASADGNTFTTIGTVKTLAENGTAVQALHYRFSKERPGELAAVLGIGLLAMGGLGACVNRKRRVSCILTVLLGGALFYSGCTKNETLSAADGKLYIRVVQVNKDGAKAFSKVVAVVPE</sequence>
<evidence type="ECO:0000256" key="1">
    <source>
        <dbReference type="SAM" id="Phobius"/>
    </source>
</evidence>
<dbReference type="Proteomes" id="UP001199816">
    <property type="component" value="Unassembled WGS sequence"/>
</dbReference>